<dbReference type="Pfam" id="PF15632">
    <property type="entry name" value="ATPgrasp_Ter"/>
    <property type="match status" value="1"/>
</dbReference>
<dbReference type="SUPFAM" id="SSF56059">
    <property type="entry name" value="Glutathione synthetase ATP-binding domain-like"/>
    <property type="match status" value="1"/>
</dbReference>
<keyword evidence="4" id="KW-1185">Reference proteome</keyword>
<dbReference type="Gene3D" id="3.30.470.20">
    <property type="entry name" value="ATP-grasp fold, B domain"/>
    <property type="match status" value="1"/>
</dbReference>
<keyword evidence="1" id="KW-0547">Nucleotide-binding</keyword>
<dbReference type="EMBL" id="JBHUII010000007">
    <property type="protein sequence ID" value="MFD2206859.1"/>
    <property type="molecule type" value="Genomic_DNA"/>
</dbReference>
<organism evidence="3 4">
    <name type="scientific">Kiloniella antarctica</name>
    <dbReference type="NCBI Taxonomy" id="1550907"/>
    <lineage>
        <taxon>Bacteria</taxon>
        <taxon>Pseudomonadati</taxon>
        <taxon>Pseudomonadota</taxon>
        <taxon>Alphaproteobacteria</taxon>
        <taxon>Rhodospirillales</taxon>
        <taxon>Kiloniellaceae</taxon>
        <taxon>Kiloniella</taxon>
    </lineage>
</organism>
<keyword evidence="1" id="KW-0067">ATP-binding</keyword>
<evidence type="ECO:0000256" key="1">
    <source>
        <dbReference type="PROSITE-ProRule" id="PRU00409"/>
    </source>
</evidence>
<evidence type="ECO:0000313" key="3">
    <source>
        <dbReference type="EMBL" id="MFD2206859.1"/>
    </source>
</evidence>
<proteinExistence type="predicted"/>
<comment type="caution">
    <text evidence="3">The sequence shown here is derived from an EMBL/GenBank/DDBJ whole genome shotgun (WGS) entry which is preliminary data.</text>
</comment>
<dbReference type="Gene3D" id="3.40.50.20">
    <property type="match status" value="1"/>
</dbReference>
<reference evidence="4" key="1">
    <citation type="journal article" date="2019" name="Int. J. Syst. Evol. Microbiol.">
        <title>The Global Catalogue of Microorganisms (GCM) 10K type strain sequencing project: providing services to taxonomists for standard genome sequencing and annotation.</title>
        <authorList>
            <consortium name="The Broad Institute Genomics Platform"/>
            <consortium name="The Broad Institute Genome Sequencing Center for Infectious Disease"/>
            <person name="Wu L."/>
            <person name="Ma J."/>
        </authorList>
    </citation>
    <scope>NUCLEOTIDE SEQUENCE [LARGE SCALE GENOMIC DNA]</scope>
    <source>
        <strain evidence="4">CGMCC 4.7192</strain>
    </source>
</reference>
<dbReference type="InterPro" id="IPR011761">
    <property type="entry name" value="ATP-grasp"/>
</dbReference>
<dbReference type="Proteomes" id="UP001597294">
    <property type="component" value="Unassembled WGS sequence"/>
</dbReference>
<gene>
    <name evidence="3" type="ORF">ACFSKO_14605</name>
</gene>
<protein>
    <submittedName>
        <fullName evidence="3">ATP-grasp domain-containing protein</fullName>
    </submittedName>
</protein>
<feature type="domain" description="ATP-grasp" evidence="2">
    <location>
        <begin position="99"/>
        <end position="286"/>
    </location>
</feature>
<dbReference type="PROSITE" id="PS50975">
    <property type="entry name" value="ATP_GRASP"/>
    <property type="match status" value="1"/>
</dbReference>
<dbReference type="RefSeq" id="WP_380252909.1">
    <property type="nucleotide sequence ID" value="NZ_JBHUII010000007.1"/>
</dbReference>
<sequence>MSVKRFLVTGANGDIGDAVGRILQDVYPDALTLGADCEGDWPGKDVFHDVYQLPRSSHPDYILALGKLIKEKEVNLVIPTSEPEILRLSLDREKASKLPLLINNPSIIEIFSDKLNTADWLRENDIFGPNTMPLEDVDSTSIPFLIKPKRGAGGYGIRLVDSPEEFAAVTSKKLVDYVAQEFLPDTDAEYTCAVIRSKGEIRTFTMKRKLDGSKTISFVVQKHAGITKLLERIATKLSHDGVINVQLRLVDDIPMVFEINPRFSSTVMMRHIVGFSDLKWAIEALDGLMLPDFKCPVGSKVYRMSREVLAC</sequence>
<accession>A0ABW5BMQ3</accession>
<name>A0ABW5BMQ3_9PROT</name>
<evidence type="ECO:0000259" key="2">
    <source>
        <dbReference type="PROSITE" id="PS50975"/>
    </source>
</evidence>
<evidence type="ECO:0000313" key="4">
    <source>
        <dbReference type="Proteomes" id="UP001597294"/>
    </source>
</evidence>